<evidence type="ECO:0000313" key="1">
    <source>
        <dbReference type="EMBL" id="KDN14437.1"/>
    </source>
</evidence>
<proteinExistence type="predicted"/>
<comment type="caution">
    <text evidence="1">The sequence shown here is derived from an EMBL/GenBank/DDBJ whole genome shotgun (WGS) entry which is preliminary data.</text>
</comment>
<reference evidence="1 2" key="1">
    <citation type="submission" date="2014-03" db="EMBL/GenBank/DDBJ databases">
        <title>The genomes of two eusocial bee gut symbionts.</title>
        <authorList>
            <person name="Kwong W.K."/>
            <person name="Engel P."/>
            <person name="Koch H."/>
            <person name="Moran N.A."/>
        </authorList>
    </citation>
    <scope>NUCLEOTIDE SEQUENCE [LARGE SCALE GENOMIC DNA]</scope>
    <source>
        <strain evidence="2">wkB29</strain>
    </source>
</reference>
<dbReference type="AlphaFoldDB" id="A0A066TLL1"/>
<organism evidence="1 2">
    <name type="scientific">Snodgrassella communis</name>
    <dbReference type="NCBI Taxonomy" id="2946699"/>
    <lineage>
        <taxon>Bacteria</taxon>
        <taxon>Pseudomonadati</taxon>
        <taxon>Pseudomonadota</taxon>
        <taxon>Betaproteobacteria</taxon>
        <taxon>Neisseriales</taxon>
        <taxon>Neisseriaceae</taxon>
        <taxon>Snodgrassella</taxon>
    </lineage>
</organism>
<dbReference type="RefSeq" id="WP_037404715.1">
    <property type="nucleotide sequence ID" value="NZ_JFZV01000007.1"/>
</dbReference>
<sequence>MAGCILAQQLSQYQQNLRRSSDIYDQAVEQINRSALNQLGLGQLEINQYLPENIASRSQPEICLLLQRLQTGDIPPPLQAVSPQKLELIKKHCKAG</sequence>
<evidence type="ECO:0000313" key="2">
    <source>
        <dbReference type="Proteomes" id="UP000027170"/>
    </source>
</evidence>
<protein>
    <submittedName>
        <fullName evidence="1">Uncharacterized protein</fullName>
    </submittedName>
</protein>
<dbReference type="Proteomes" id="UP000027170">
    <property type="component" value="Unassembled WGS sequence"/>
</dbReference>
<dbReference type="OrthoDB" id="8613855at2"/>
<name>A0A066TLL1_9NEIS</name>
<keyword evidence="2" id="KW-1185">Reference proteome</keyword>
<accession>A0A066TLL1</accession>
<gene>
    <name evidence="1" type="ORF">SALWKB29_1526</name>
</gene>
<dbReference type="EMBL" id="JFZV01000007">
    <property type="protein sequence ID" value="KDN14437.1"/>
    <property type="molecule type" value="Genomic_DNA"/>
</dbReference>